<proteinExistence type="predicted"/>
<reference evidence="2" key="2">
    <citation type="submission" date="2015-08" db="UniProtKB">
        <authorList>
            <consortium name="WormBaseParasite"/>
        </authorList>
    </citation>
    <scope>IDENTIFICATION</scope>
</reference>
<evidence type="ECO:0000313" key="1">
    <source>
        <dbReference type="Proteomes" id="UP000035680"/>
    </source>
</evidence>
<evidence type="ECO:0000313" key="2">
    <source>
        <dbReference type="WBParaSite" id="SVE_1509200.1"/>
    </source>
</evidence>
<keyword evidence="1" id="KW-1185">Reference proteome</keyword>
<dbReference type="AlphaFoldDB" id="A0A0K0FTB5"/>
<dbReference type="Proteomes" id="UP000035680">
    <property type="component" value="Unassembled WGS sequence"/>
</dbReference>
<accession>A0A0K0FTB5</accession>
<reference evidence="1" key="1">
    <citation type="submission" date="2014-07" db="EMBL/GenBank/DDBJ databases">
        <authorList>
            <person name="Martin A.A"/>
            <person name="De Silva N."/>
        </authorList>
    </citation>
    <scope>NUCLEOTIDE SEQUENCE</scope>
</reference>
<name>A0A0K0FTB5_STRVS</name>
<protein>
    <submittedName>
        <fullName evidence="2">Uncharacterized protein</fullName>
    </submittedName>
</protein>
<sequence>MQVKIFVKVKIIFFSRRSTIYQMYIHTFNDIFNCNIHSKRCEHGMLYQINVCIPSPKLCRKLEDETRPHLEDYIRNG</sequence>
<organism evidence="1 2">
    <name type="scientific">Strongyloides venezuelensis</name>
    <name type="common">Threadworm</name>
    <dbReference type="NCBI Taxonomy" id="75913"/>
    <lineage>
        <taxon>Eukaryota</taxon>
        <taxon>Metazoa</taxon>
        <taxon>Ecdysozoa</taxon>
        <taxon>Nematoda</taxon>
        <taxon>Chromadorea</taxon>
        <taxon>Rhabditida</taxon>
        <taxon>Tylenchina</taxon>
        <taxon>Panagrolaimomorpha</taxon>
        <taxon>Strongyloidoidea</taxon>
        <taxon>Strongyloididae</taxon>
        <taxon>Strongyloides</taxon>
    </lineage>
</organism>
<dbReference type="WBParaSite" id="SVE_1509200.1">
    <property type="protein sequence ID" value="SVE_1509200.1"/>
    <property type="gene ID" value="SVE_1509200"/>
</dbReference>